<feature type="region of interest" description="Disordered" evidence="1">
    <location>
        <begin position="67"/>
        <end position="90"/>
    </location>
</feature>
<evidence type="ECO:0000256" key="1">
    <source>
        <dbReference type="SAM" id="MobiDB-lite"/>
    </source>
</evidence>
<dbReference type="KEGG" id="aten:116299846"/>
<dbReference type="GeneID" id="116299846"/>
<gene>
    <name evidence="3" type="primary">LOC116299846</name>
</gene>
<keyword evidence="2" id="KW-1185">Reference proteome</keyword>
<feature type="compositionally biased region" description="Polar residues" evidence="1">
    <location>
        <begin position="67"/>
        <end position="84"/>
    </location>
</feature>
<dbReference type="OrthoDB" id="10375458at2759"/>
<name>A0A6P8IB33_ACTTE</name>
<feature type="compositionally biased region" description="Basic and acidic residues" evidence="1">
    <location>
        <begin position="179"/>
        <end position="191"/>
    </location>
</feature>
<proteinExistence type="predicted"/>
<feature type="compositionally biased region" description="Basic and acidic residues" evidence="1">
    <location>
        <begin position="157"/>
        <end position="168"/>
    </location>
</feature>
<feature type="region of interest" description="Disordered" evidence="1">
    <location>
        <begin position="157"/>
        <end position="233"/>
    </location>
</feature>
<evidence type="ECO:0000313" key="3">
    <source>
        <dbReference type="RefSeq" id="XP_031564426.1"/>
    </source>
</evidence>
<sequence>MASRGPDWDFYQCKCGNIVFEYNTITGEKCLTDTWKDCTISCMEPVSYVPPCARPFTTVRIPVSRPQRSLATQTTEGVSTRSVDTQTPPSTCTCNSSTLLPASASDTCPSCDTDHANLSEDKSQSVLTNTTVENEKDLSKEKADVKNDLDNLDVVSNEKDSLVEEKHTSKPSTSSLLMTKDRRANVKKDVKVPTPSKNGYDRILRKRKTDPPVDEKVLGKEPNCTPKNSKRRV</sequence>
<dbReference type="Proteomes" id="UP000515163">
    <property type="component" value="Unplaced"/>
</dbReference>
<dbReference type="InParanoid" id="A0A6P8IB33"/>
<reference evidence="3" key="1">
    <citation type="submission" date="2025-08" db="UniProtKB">
        <authorList>
            <consortium name="RefSeq"/>
        </authorList>
    </citation>
    <scope>IDENTIFICATION</scope>
    <source>
        <tissue evidence="3">Tentacle</tissue>
    </source>
</reference>
<organism evidence="2 3">
    <name type="scientific">Actinia tenebrosa</name>
    <name type="common">Australian red waratah sea anemone</name>
    <dbReference type="NCBI Taxonomy" id="6105"/>
    <lineage>
        <taxon>Eukaryota</taxon>
        <taxon>Metazoa</taxon>
        <taxon>Cnidaria</taxon>
        <taxon>Anthozoa</taxon>
        <taxon>Hexacorallia</taxon>
        <taxon>Actiniaria</taxon>
        <taxon>Actiniidae</taxon>
        <taxon>Actinia</taxon>
    </lineage>
</organism>
<dbReference type="AlphaFoldDB" id="A0A6P8IB33"/>
<feature type="compositionally biased region" description="Basic and acidic residues" evidence="1">
    <location>
        <begin position="199"/>
        <end position="219"/>
    </location>
</feature>
<protein>
    <submittedName>
        <fullName evidence="3">Uncharacterized protein LOC116299846</fullName>
    </submittedName>
</protein>
<accession>A0A6P8IB33</accession>
<dbReference type="RefSeq" id="XP_031564426.1">
    <property type="nucleotide sequence ID" value="XM_031708566.1"/>
</dbReference>
<evidence type="ECO:0000313" key="2">
    <source>
        <dbReference type="Proteomes" id="UP000515163"/>
    </source>
</evidence>